<dbReference type="AlphaFoldDB" id="A0AAV4TQK0"/>
<name>A0AAV4TQK0_CAEEX</name>
<dbReference type="Proteomes" id="UP001054945">
    <property type="component" value="Unassembled WGS sequence"/>
</dbReference>
<feature type="signal peptide" evidence="1">
    <location>
        <begin position="1"/>
        <end position="25"/>
    </location>
</feature>
<evidence type="ECO:0000313" key="3">
    <source>
        <dbReference type="Proteomes" id="UP001054945"/>
    </source>
</evidence>
<gene>
    <name evidence="2" type="ORF">CEXT_128981</name>
</gene>
<keyword evidence="3" id="KW-1185">Reference proteome</keyword>
<dbReference type="EMBL" id="BPLR01011596">
    <property type="protein sequence ID" value="GIY47587.1"/>
    <property type="molecule type" value="Genomic_DNA"/>
</dbReference>
<evidence type="ECO:0000256" key="1">
    <source>
        <dbReference type="SAM" id="SignalP"/>
    </source>
</evidence>
<evidence type="ECO:0000313" key="2">
    <source>
        <dbReference type="EMBL" id="GIY47587.1"/>
    </source>
</evidence>
<sequence length="69" mass="7358">MNGKFVSLYATTALLAALTSLPTHPFPSGPLHPRRRLQRPLDGSIAPIGKLGVAKTHTNGVDSSRCNHI</sequence>
<keyword evidence="1" id="KW-0732">Signal</keyword>
<evidence type="ECO:0008006" key="4">
    <source>
        <dbReference type="Google" id="ProtNLM"/>
    </source>
</evidence>
<organism evidence="2 3">
    <name type="scientific">Caerostris extrusa</name>
    <name type="common">Bark spider</name>
    <name type="synonym">Caerostris bankana</name>
    <dbReference type="NCBI Taxonomy" id="172846"/>
    <lineage>
        <taxon>Eukaryota</taxon>
        <taxon>Metazoa</taxon>
        <taxon>Ecdysozoa</taxon>
        <taxon>Arthropoda</taxon>
        <taxon>Chelicerata</taxon>
        <taxon>Arachnida</taxon>
        <taxon>Araneae</taxon>
        <taxon>Araneomorphae</taxon>
        <taxon>Entelegynae</taxon>
        <taxon>Araneoidea</taxon>
        <taxon>Araneidae</taxon>
        <taxon>Caerostris</taxon>
    </lineage>
</organism>
<comment type="caution">
    <text evidence="2">The sequence shown here is derived from an EMBL/GenBank/DDBJ whole genome shotgun (WGS) entry which is preliminary data.</text>
</comment>
<feature type="chain" id="PRO_5043573744" description="Secreted protein" evidence="1">
    <location>
        <begin position="26"/>
        <end position="69"/>
    </location>
</feature>
<protein>
    <recommendedName>
        <fullName evidence="4">Secreted protein</fullName>
    </recommendedName>
</protein>
<accession>A0AAV4TQK0</accession>
<proteinExistence type="predicted"/>
<reference evidence="2 3" key="1">
    <citation type="submission" date="2021-06" db="EMBL/GenBank/DDBJ databases">
        <title>Caerostris extrusa draft genome.</title>
        <authorList>
            <person name="Kono N."/>
            <person name="Arakawa K."/>
        </authorList>
    </citation>
    <scope>NUCLEOTIDE SEQUENCE [LARGE SCALE GENOMIC DNA]</scope>
</reference>